<dbReference type="STRING" id="765257.A0A0C9Z2U4"/>
<reference evidence="11" key="2">
    <citation type="submission" date="2015-01" db="EMBL/GenBank/DDBJ databases">
        <title>Evolutionary Origins and Diversification of the Mycorrhizal Mutualists.</title>
        <authorList>
            <consortium name="DOE Joint Genome Institute"/>
            <consortium name="Mycorrhizal Genomics Consortium"/>
            <person name="Kohler A."/>
            <person name="Kuo A."/>
            <person name="Nagy L.G."/>
            <person name="Floudas D."/>
            <person name="Copeland A."/>
            <person name="Barry K.W."/>
            <person name="Cichocki N."/>
            <person name="Veneault-Fourrey C."/>
            <person name="LaButti K."/>
            <person name="Lindquist E.A."/>
            <person name="Lipzen A."/>
            <person name="Lundell T."/>
            <person name="Morin E."/>
            <person name="Murat C."/>
            <person name="Riley R."/>
            <person name="Ohm R."/>
            <person name="Sun H."/>
            <person name="Tunlid A."/>
            <person name="Henrissat B."/>
            <person name="Grigoriev I.V."/>
            <person name="Hibbett D.S."/>
            <person name="Martin F."/>
        </authorList>
    </citation>
    <scope>NUCLEOTIDE SEQUENCE [LARGE SCALE GENOMIC DNA]</scope>
    <source>
        <strain evidence="11">441</strain>
    </source>
</reference>
<sequence length="80" mass="8992">MAPLQDIFEGKIDFIGQRRVDSIARVALAACTIASFVVGYALQSLRVTMGTFALSTLLVVVMVVPPWPMYNRHPVRWRKD</sequence>
<dbReference type="GO" id="GO:0006465">
    <property type="term" value="P:signal peptide processing"/>
    <property type="evidence" value="ECO:0007669"/>
    <property type="project" value="InterPro"/>
</dbReference>
<dbReference type="Pfam" id="PF06645">
    <property type="entry name" value="SPC12"/>
    <property type="match status" value="1"/>
</dbReference>
<evidence type="ECO:0000313" key="10">
    <source>
        <dbReference type="EMBL" id="KIK16732.1"/>
    </source>
</evidence>
<keyword evidence="6 9" id="KW-1133">Transmembrane helix</keyword>
<organism evidence="10 11">
    <name type="scientific">Pisolithus microcarpus 441</name>
    <dbReference type="NCBI Taxonomy" id="765257"/>
    <lineage>
        <taxon>Eukaryota</taxon>
        <taxon>Fungi</taxon>
        <taxon>Dikarya</taxon>
        <taxon>Basidiomycota</taxon>
        <taxon>Agaricomycotina</taxon>
        <taxon>Agaricomycetes</taxon>
        <taxon>Agaricomycetidae</taxon>
        <taxon>Boletales</taxon>
        <taxon>Sclerodermatineae</taxon>
        <taxon>Pisolithaceae</taxon>
        <taxon>Pisolithus</taxon>
    </lineage>
</organism>
<comment type="similarity">
    <text evidence="2">Belongs to the SPCS1 family.</text>
</comment>
<reference evidence="10 11" key="1">
    <citation type="submission" date="2014-04" db="EMBL/GenBank/DDBJ databases">
        <authorList>
            <consortium name="DOE Joint Genome Institute"/>
            <person name="Kuo A."/>
            <person name="Kohler A."/>
            <person name="Costa M.D."/>
            <person name="Nagy L.G."/>
            <person name="Floudas D."/>
            <person name="Copeland A."/>
            <person name="Barry K.W."/>
            <person name="Cichocki N."/>
            <person name="Veneault-Fourrey C."/>
            <person name="LaButti K."/>
            <person name="Lindquist E.A."/>
            <person name="Lipzen A."/>
            <person name="Lundell T."/>
            <person name="Morin E."/>
            <person name="Murat C."/>
            <person name="Sun H."/>
            <person name="Tunlid A."/>
            <person name="Henrissat B."/>
            <person name="Grigoriev I.V."/>
            <person name="Hibbett D.S."/>
            <person name="Martin F."/>
            <person name="Nordberg H.P."/>
            <person name="Cantor M.N."/>
            <person name="Hua S.X."/>
        </authorList>
    </citation>
    <scope>NUCLEOTIDE SEQUENCE [LARGE SCALE GENOMIC DNA]</scope>
    <source>
        <strain evidence="10 11">441</strain>
    </source>
</reference>
<gene>
    <name evidence="10" type="ORF">PISMIDRAFT_112870</name>
</gene>
<protein>
    <recommendedName>
        <fullName evidence="3">Signal peptidase complex subunit 1</fullName>
    </recommendedName>
</protein>
<comment type="function">
    <text evidence="8">Component of the signal peptidase complex (SPC) which catalyzes the cleavage of N-terminal signal sequences from nascent proteins as they are translocated into the lumen of the endoplasmic reticulum. Dispensable for SPC enzymatic activity.</text>
</comment>
<evidence type="ECO:0000256" key="6">
    <source>
        <dbReference type="ARBA" id="ARBA00022989"/>
    </source>
</evidence>
<dbReference type="GO" id="GO:0045047">
    <property type="term" value="P:protein targeting to ER"/>
    <property type="evidence" value="ECO:0007669"/>
    <property type="project" value="TreeGrafter"/>
</dbReference>
<evidence type="ECO:0000256" key="4">
    <source>
        <dbReference type="ARBA" id="ARBA00022692"/>
    </source>
</evidence>
<dbReference type="HOGENOM" id="CLU_134505_2_0_1"/>
<evidence type="ECO:0000256" key="3">
    <source>
        <dbReference type="ARBA" id="ARBA00017059"/>
    </source>
</evidence>
<keyword evidence="5" id="KW-0256">Endoplasmic reticulum</keyword>
<keyword evidence="4 9" id="KW-0812">Transmembrane</keyword>
<evidence type="ECO:0000256" key="8">
    <source>
        <dbReference type="ARBA" id="ARBA00045204"/>
    </source>
</evidence>
<feature type="transmembrane region" description="Helical" evidence="9">
    <location>
        <begin position="23"/>
        <end position="42"/>
    </location>
</feature>
<evidence type="ECO:0000256" key="2">
    <source>
        <dbReference type="ARBA" id="ARBA00005245"/>
    </source>
</evidence>
<dbReference type="AlphaFoldDB" id="A0A0C9Z2U4"/>
<dbReference type="InterPro" id="IPR009542">
    <property type="entry name" value="Spc1/SPCS1"/>
</dbReference>
<dbReference type="EMBL" id="KN833849">
    <property type="protein sequence ID" value="KIK16732.1"/>
    <property type="molecule type" value="Genomic_DNA"/>
</dbReference>
<keyword evidence="11" id="KW-1185">Reference proteome</keyword>
<dbReference type="Proteomes" id="UP000054018">
    <property type="component" value="Unassembled WGS sequence"/>
</dbReference>
<evidence type="ECO:0000256" key="9">
    <source>
        <dbReference type="SAM" id="Phobius"/>
    </source>
</evidence>
<name>A0A0C9Z2U4_9AGAM</name>
<dbReference type="PANTHER" id="PTHR13202">
    <property type="entry name" value="MICROSOMAL SIGNAL PEPTIDASE 12 KDA SUBUNIT"/>
    <property type="match status" value="1"/>
</dbReference>
<dbReference type="GO" id="GO:0005787">
    <property type="term" value="C:signal peptidase complex"/>
    <property type="evidence" value="ECO:0007669"/>
    <property type="project" value="InterPro"/>
</dbReference>
<evidence type="ECO:0000256" key="5">
    <source>
        <dbReference type="ARBA" id="ARBA00022824"/>
    </source>
</evidence>
<proteinExistence type="inferred from homology"/>
<evidence type="ECO:0000313" key="11">
    <source>
        <dbReference type="Proteomes" id="UP000054018"/>
    </source>
</evidence>
<evidence type="ECO:0000256" key="7">
    <source>
        <dbReference type="ARBA" id="ARBA00023136"/>
    </source>
</evidence>
<comment type="subcellular location">
    <subcellularLocation>
        <location evidence="1">Endoplasmic reticulum membrane</location>
        <topology evidence="1">Multi-pass membrane protein</topology>
    </subcellularLocation>
</comment>
<feature type="transmembrane region" description="Helical" evidence="9">
    <location>
        <begin position="48"/>
        <end position="70"/>
    </location>
</feature>
<keyword evidence="7 9" id="KW-0472">Membrane</keyword>
<dbReference type="PANTHER" id="PTHR13202:SF0">
    <property type="entry name" value="SIGNAL PEPTIDASE COMPLEX SUBUNIT 1"/>
    <property type="match status" value="1"/>
</dbReference>
<evidence type="ECO:0000256" key="1">
    <source>
        <dbReference type="ARBA" id="ARBA00004477"/>
    </source>
</evidence>
<accession>A0A0C9Z2U4</accession>
<dbReference type="OrthoDB" id="263893at2759"/>